<comment type="caution">
    <text evidence="3">The sequence shown here is derived from an EMBL/GenBank/DDBJ whole genome shotgun (WGS) entry which is preliminary data.</text>
</comment>
<keyword evidence="2" id="KW-0732">Signal</keyword>
<gene>
    <name evidence="3" type="ORF">ACFQ0R_05080</name>
</gene>
<accession>A0ABW3GS26</accession>
<keyword evidence="1" id="KW-1133">Transmembrane helix</keyword>
<evidence type="ECO:0000256" key="2">
    <source>
        <dbReference type="SAM" id="SignalP"/>
    </source>
</evidence>
<dbReference type="PROSITE" id="PS51257">
    <property type="entry name" value="PROKAR_LIPOPROTEIN"/>
    <property type="match status" value="1"/>
</dbReference>
<reference evidence="4" key="1">
    <citation type="journal article" date="2019" name="Int. J. Syst. Evol. Microbiol.">
        <title>The Global Catalogue of Microorganisms (GCM) 10K type strain sequencing project: providing services to taxonomists for standard genome sequencing and annotation.</title>
        <authorList>
            <consortium name="The Broad Institute Genomics Platform"/>
            <consortium name="The Broad Institute Genome Sequencing Center for Infectious Disease"/>
            <person name="Wu L."/>
            <person name="Ma J."/>
        </authorList>
    </citation>
    <scope>NUCLEOTIDE SEQUENCE [LARGE SCALE GENOMIC DNA]</scope>
    <source>
        <strain evidence="4">CCUG 56752</strain>
    </source>
</reference>
<keyword evidence="1" id="KW-0472">Membrane</keyword>
<keyword evidence="4" id="KW-1185">Reference proteome</keyword>
<evidence type="ECO:0000256" key="1">
    <source>
        <dbReference type="SAM" id="Phobius"/>
    </source>
</evidence>
<feature type="transmembrane region" description="Helical" evidence="1">
    <location>
        <begin position="103"/>
        <end position="121"/>
    </location>
</feature>
<proteinExistence type="predicted"/>
<organism evidence="3 4">
    <name type="scientific">Psychroflexus salinarum</name>
    <dbReference type="NCBI Taxonomy" id="546024"/>
    <lineage>
        <taxon>Bacteria</taxon>
        <taxon>Pseudomonadati</taxon>
        <taxon>Bacteroidota</taxon>
        <taxon>Flavobacteriia</taxon>
        <taxon>Flavobacteriales</taxon>
        <taxon>Flavobacteriaceae</taxon>
        <taxon>Psychroflexus</taxon>
    </lineage>
</organism>
<dbReference type="Proteomes" id="UP001597049">
    <property type="component" value="Unassembled WGS sequence"/>
</dbReference>
<feature type="signal peptide" evidence="2">
    <location>
        <begin position="1"/>
        <end position="27"/>
    </location>
</feature>
<protein>
    <submittedName>
        <fullName evidence="3">Uncharacterized protein</fullName>
    </submittedName>
</protein>
<evidence type="ECO:0000313" key="4">
    <source>
        <dbReference type="Proteomes" id="UP001597049"/>
    </source>
</evidence>
<keyword evidence="1" id="KW-0812">Transmembrane</keyword>
<dbReference type="EMBL" id="JBHTIV010000005">
    <property type="protein sequence ID" value="MFD0931970.1"/>
    <property type="molecule type" value="Genomic_DNA"/>
</dbReference>
<evidence type="ECO:0000313" key="3">
    <source>
        <dbReference type="EMBL" id="MFD0931970.1"/>
    </source>
</evidence>
<dbReference type="RefSeq" id="WP_379657294.1">
    <property type="nucleotide sequence ID" value="NZ_JBHTIV010000005.1"/>
</dbReference>
<name>A0ABW3GS26_9FLAO</name>
<sequence>MKFLKIKSFKNALFIILILSTSISCFAQEITIRQDFWGYEFKKGDQELNWKQLLKETKSHTESYNLIKRGQSQNTLSTIFSFAGGALVGIPIGQTIGSGDPNWVLAIVGGALITVAIPLSTSSKRNLNNGISNYNSKNNITFSDDFQPEISLIGNASGLGLRMRF</sequence>
<feature type="chain" id="PRO_5045536323" evidence="2">
    <location>
        <begin position="28"/>
        <end position="165"/>
    </location>
</feature>